<evidence type="ECO:0008006" key="5">
    <source>
        <dbReference type="Google" id="ProtNLM"/>
    </source>
</evidence>
<accession>A0A9P9JR81</accession>
<name>A0A9P9JR81_FUSRE</name>
<proteinExistence type="predicted"/>
<protein>
    <recommendedName>
        <fullName evidence="5">Ubiquitin-like protease family profile domain-containing protein</fullName>
    </recommendedName>
</protein>
<reference evidence="3" key="1">
    <citation type="journal article" date="2021" name="Nat. Commun.">
        <title>Genetic determinants of endophytism in the Arabidopsis root mycobiome.</title>
        <authorList>
            <person name="Mesny F."/>
            <person name="Miyauchi S."/>
            <person name="Thiergart T."/>
            <person name="Pickel B."/>
            <person name="Atanasova L."/>
            <person name="Karlsson M."/>
            <person name="Huettel B."/>
            <person name="Barry K.W."/>
            <person name="Haridas S."/>
            <person name="Chen C."/>
            <person name="Bauer D."/>
            <person name="Andreopoulos W."/>
            <person name="Pangilinan J."/>
            <person name="LaButti K."/>
            <person name="Riley R."/>
            <person name="Lipzen A."/>
            <person name="Clum A."/>
            <person name="Drula E."/>
            <person name="Henrissat B."/>
            <person name="Kohler A."/>
            <person name="Grigoriev I.V."/>
            <person name="Martin F.M."/>
            <person name="Hacquard S."/>
        </authorList>
    </citation>
    <scope>NUCLEOTIDE SEQUENCE</scope>
    <source>
        <strain evidence="3">MPI-CAGE-AT-0023</strain>
    </source>
</reference>
<dbReference type="AlphaFoldDB" id="A0A9P9JR81"/>
<organism evidence="3 4">
    <name type="scientific">Fusarium redolens</name>
    <dbReference type="NCBI Taxonomy" id="48865"/>
    <lineage>
        <taxon>Eukaryota</taxon>
        <taxon>Fungi</taxon>
        <taxon>Dikarya</taxon>
        <taxon>Ascomycota</taxon>
        <taxon>Pezizomycotina</taxon>
        <taxon>Sordariomycetes</taxon>
        <taxon>Hypocreomycetidae</taxon>
        <taxon>Hypocreales</taxon>
        <taxon>Nectriaceae</taxon>
        <taxon>Fusarium</taxon>
        <taxon>Fusarium redolens species complex</taxon>
    </lineage>
</organism>
<dbReference type="Gene3D" id="3.40.395.10">
    <property type="entry name" value="Adenoviral Proteinase, Chain A"/>
    <property type="match status" value="1"/>
</dbReference>
<feature type="region of interest" description="Disordered" evidence="2">
    <location>
        <begin position="138"/>
        <end position="247"/>
    </location>
</feature>
<keyword evidence="4" id="KW-1185">Reference proteome</keyword>
<evidence type="ECO:0000256" key="1">
    <source>
        <dbReference type="SAM" id="Coils"/>
    </source>
</evidence>
<comment type="caution">
    <text evidence="3">The sequence shown here is derived from an EMBL/GenBank/DDBJ whole genome shotgun (WGS) entry which is preliminary data.</text>
</comment>
<dbReference type="EMBL" id="JAGMUX010000017">
    <property type="protein sequence ID" value="KAH7234792.1"/>
    <property type="molecule type" value="Genomic_DNA"/>
</dbReference>
<dbReference type="Proteomes" id="UP000720189">
    <property type="component" value="Unassembled WGS sequence"/>
</dbReference>
<dbReference type="OrthoDB" id="5085208at2759"/>
<gene>
    <name evidence="3" type="ORF">BKA55DRAFT_652409</name>
</gene>
<sequence length="645" mass="72628">MPASPTKMNRAQQEEWLDRQWGGKSWLIEEVRSVHERPPKQNELAGVAVDYLVKITRLAQDKGIELASLWSQAPPYNVLWTGVRLHSSSLRLTGEVARAALSNLKTIINSQNAQDAGGPSEIVIMESRETGPEACVHVTSDHAESDSSDNEDIEPVLKATPSPSIILGGSPKSPAKLSGNNDKHSSLFSTFKHQEPQEQKPAPQASRAPLTPGASSLPPQMNISGHFNSASPVTPVKRKREKYSSAVTPQRVMKRAENYMGEGRVSEATAIYEQLVNNVKLKDATLSFLTTATIAWYAPEQDKIKVLDPLWFKVDGTTTCHSIKLEKYNKLCFSIHHLKPKHWTLAVVDIDDEAKSMVFNHHDSTLCQDRFDAVCVSFQKWKETVAFEYKLGFNNVTPCTPQQDDISCGIHVLSCLRHVLTDKPCPPFLDPREERKSFIRQIKESEEGDYPLREVKKVIEKQEQKLLLEAIRKETPEKLERDRQLAAIAMDHARDHLKDAQATLNHHRIEQDTLAKALNRLDAAVETKVEHAPHLSLEPLDRLRGESQQELSAHMSRFAKTLIDQSFANGSEIGRKVLQGHFGEITEKLEQAEKNVTQKQEELDEATKLVELQTQMRDLKKNMNNILNQNGTFLTWNSWLGRASN</sequence>
<feature type="coiled-coil region" evidence="1">
    <location>
        <begin position="582"/>
        <end position="629"/>
    </location>
</feature>
<evidence type="ECO:0000256" key="2">
    <source>
        <dbReference type="SAM" id="MobiDB-lite"/>
    </source>
</evidence>
<dbReference type="GeneID" id="70227298"/>
<dbReference type="SUPFAM" id="SSF54001">
    <property type="entry name" value="Cysteine proteinases"/>
    <property type="match status" value="1"/>
</dbReference>
<evidence type="ECO:0000313" key="4">
    <source>
        <dbReference type="Proteomes" id="UP000720189"/>
    </source>
</evidence>
<keyword evidence="1" id="KW-0175">Coiled coil</keyword>
<dbReference type="RefSeq" id="XP_046044557.1">
    <property type="nucleotide sequence ID" value="XM_046197344.1"/>
</dbReference>
<evidence type="ECO:0000313" key="3">
    <source>
        <dbReference type="EMBL" id="KAH7234792.1"/>
    </source>
</evidence>
<dbReference type="InterPro" id="IPR038765">
    <property type="entry name" value="Papain-like_cys_pep_sf"/>
</dbReference>
<feature type="compositionally biased region" description="Polar residues" evidence="2">
    <location>
        <begin position="213"/>
        <end position="232"/>
    </location>
</feature>